<gene>
    <name evidence="1" type="ORF">SAMN03080598_01723</name>
</gene>
<sequence>MGGKSDLPFAILTVRSQSRVCNIHPLTGAASKVSDFNFTPKAMVFGLGF</sequence>
<evidence type="ECO:0000313" key="2">
    <source>
        <dbReference type="Proteomes" id="UP000236736"/>
    </source>
</evidence>
<reference evidence="2" key="1">
    <citation type="submission" date="2016-10" db="EMBL/GenBank/DDBJ databases">
        <authorList>
            <person name="Varghese N."/>
            <person name="Submissions S."/>
        </authorList>
    </citation>
    <scope>NUCLEOTIDE SEQUENCE [LARGE SCALE GENOMIC DNA]</scope>
    <source>
        <strain evidence="2">DSM 17298</strain>
    </source>
</reference>
<keyword evidence="2" id="KW-1185">Reference proteome</keyword>
<accession>A0A1H5VKJ8</accession>
<dbReference type="STRING" id="1120964.GCA_001313265_01292"/>
<protein>
    <submittedName>
        <fullName evidence="1">Uncharacterized protein</fullName>
    </submittedName>
</protein>
<dbReference type="Proteomes" id="UP000236736">
    <property type="component" value="Unassembled WGS sequence"/>
</dbReference>
<name>A0A1H5VKJ8_9BACT</name>
<evidence type="ECO:0000313" key="1">
    <source>
        <dbReference type="EMBL" id="SEF87885.1"/>
    </source>
</evidence>
<dbReference type="EMBL" id="FNVR01000007">
    <property type="protein sequence ID" value="SEF87885.1"/>
    <property type="molecule type" value="Genomic_DNA"/>
</dbReference>
<dbReference type="AlphaFoldDB" id="A0A1H5VKJ8"/>
<organism evidence="1 2">
    <name type="scientific">Algoriphagus boritolerans DSM 17298 = JCM 18970</name>
    <dbReference type="NCBI Taxonomy" id="1120964"/>
    <lineage>
        <taxon>Bacteria</taxon>
        <taxon>Pseudomonadati</taxon>
        <taxon>Bacteroidota</taxon>
        <taxon>Cytophagia</taxon>
        <taxon>Cytophagales</taxon>
        <taxon>Cyclobacteriaceae</taxon>
        <taxon>Algoriphagus</taxon>
    </lineage>
</organism>
<proteinExistence type="predicted"/>